<dbReference type="SUPFAM" id="SSF82171">
    <property type="entry name" value="DPP6 N-terminal domain-like"/>
    <property type="match status" value="1"/>
</dbReference>
<evidence type="ECO:0000259" key="2">
    <source>
        <dbReference type="Pfam" id="PF21034"/>
    </source>
</evidence>
<name>A0A0D2N5A4_HYPSF</name>
<dbReference type="PANTHER" id="PTHR13268:SF0">
    <property type="entry name" value="BCAS3 MICROTUBULE ASSOCIATED CELL MIGRATION FACTOR"/>
    <property type="match status" value="1"/>
</dbReference>
<dbReference type="InterPro" id="IPR048382">
    <property type="entry name" value="BCAS3_WD40"/>
</dbReference>
<feature type="compositionally biased region" description="Low complexity" evidence="1">
    <location>
        <begin position="50"/>
        <end position="64"/>
    </location>
</feature>
<accession>A0A0D2N5A4</accession>
<organism evidence="3 4">
    <name type="scientific">Hypholoma sublateritium (strain FD-334 SS-4)</name>
    <dbReference type="NCBI Taxonomy" id="945553"/>
    <lineage>
        <taxon>Eukaryota</taxon>
        <taxon>Fungi</taxon>
        <taxon>Dikarya</taxon>
        <taxon>Basidiomycota</taxon>
        <taxon>Agaricomycotina</taxon>
        <taxon>Agaricomycetes</taxon>
        <taxon>Agaricomycetidae</taxon>
        <taxon>Agaricales</taxon>
        <taxon>Agaricineae</taxon>
        <taxon>Strophariaceae</taxon>
        <taxon>Hypholoma</taxon>
    </lineage>
</organism>
<dbReference type="GO" id="GO:0005737">
    <property type="term" value="C:cytoplasm"/>
    <property type="evidence" value="ECO:0007669"/>
    <property type="project" value="TreeGrafter"/>
</dbReference>
<feature type="compositionally biased region" description="Polar residues" evidence="1">
    <location>
        <begin position="16"/>
        <end position="34"/>
    </location>
</feature>
<feature type="region of interest" description="Disordered" evidence="1">
    <location>
        <begin position="1"/>
        <end position="79"/>
    </location>
</feature>
<dbReference type="STRING" id="945553.A0A0D2N5A4"/>
<dbReference type="GO" id="GO:0006914">
    <property type="term" value="P:autophagy"/>
    <property type="evidence" value="ECO:0007669"/>
    <property type="project" value="InterPro"/>
</dbReference>
<evidence type="ECO:0000313" key="3">
    <source>
        <dbReference type="EMBL" id="KJA14344.1"/>
    </source>
</evidence>
<proteinExistence type="predicted"/>
<sequence length="419" mass="44962">MKIKRHPSHISKRPSRSQPDIPSPHLNVSINDGNSGVGEDTRRERGYAHSPCEQQESSPSGSSPHLTTVAPSTRPTGASGHYVTVVDLAPLLRGHPAPCRYGWTSSTRHVTTRWRIAHVQAVAVPGVLCAGRGAGVDALDGGRRAAHVYDIFRGRTYAVVSAVVEGLNWADDGRWLAVGTKNRTVHVFGVNLYGGKPDVRSHVEGRVRNVEVIVHISLGVSEVTRREDRLRTNQSFLSSDDVASTPNLAFPFAPPPITYSPTFSPSKLTRGTNYQDILVFDPVDGYLTLCCVTINKQPVKEQGLGASMHVLGVTSISLPGMGSAGRLSLSPVARMLEAASAAAGGRAGEQAMELAVREGLEAAWDLKRAQDVGEIKTPVMPGRREGPRGIPVADWLAEGEITTCSNSTCVLPRSLYLSH</sequence>
<dbReference type="PANTHER" id="PTHR13268">
    <property type="entry name" value="BREAST CARCINOMA AMPLIFIED SEQUENCE 3"/>
    <property type="match status" value="1"/>
</dbReference>
<dbReference type="OrthoDB" id="3070022at2759"/>
<dbReference type="GO" id="GO:0042594">
    <property type="term" value="P:response to starvation"/>
    <property type="evidence" value="ECO:0007669"/>
    <property type="project" value="TreeGrafter"/>
</dbReference>
<dbReference type="AlphaFoldDB" id="A0A0D2N5A4"/>
<gene>
    <name evidence="3" type="ORF">HYPSUDRAFT_1072976</name>
</gene>
<dbReference type="InterPro" id="IPR045142">
    <property type="entry name" value="BCAS3-like"/>
</dbReference>
<feature type="compositionally biased region" description="Polar residues" evidence="1">
    <location>
        <begin position="65"/>
        <end position="76"/>
    </location>
</feature>
<feature type="domain" description="BCAS3 WD40" evidence="2">
    <location>
        <begin position="146"/>
        <end position="225"/>
    </location>
</feature>
<evidence type="ECO:0000313" key="4">
    <source>
        <dbReference type="Proteomes" id="UP000054270"/>
    </source>
</evidence>
<dbReference type="Pfam" id="PF21034">
    <property type="entry name" value="BCAS3_WD40"/>
    <property type="match status" value="1"/>
</dbReference>
<dbReference type="EMBL" id="KN817683">
    <property type="protein sequence ID" value="KJA14344.1"/>
    <property type="molecule type" value="Genomic_DNA"/>
</dbReference>
<reference evidence="4" key="1">
    <citation type="submission" date="2014-04" db="EMBL/GenBank/DDBJ databases">
        <title>Evolutionary Origins and Diversification of the Mycorrhizal Mutualists.</title>
        <authorList>
            <consortium name="DOE Joint Genome Institute"/>
            <consortium name="Mycorrhizal Genomics Consortium"/>
            <person name="Kohler A."/>
            <person name="Kuo A."/>
            <person name="Nagy L.G."/>
            <person name="Floudas D."/>
            <person name="Copeland A."/>
            <person name="Barry K.W."/>
            <person name="Cichocki N."/>
            <person name="Veneault-Fourrey C."/>
            <person name="LaButti K."/>
            <person name="Lindquist E.A."/>
            <person name="Lipzen A."/>
            <person name="Lundell T."/>
            <person name="Morin E."/>
            <person name="Murat C."/>
            <person name="Riley R."/>
            <person name="Ohm R."/>
            <person name="Sun H."/>
            <person name="Tunlid A."/>
            <person name="Henrissat B."/>
            <person name="Grigoriev I.V."/>
            <person name="Hibbett D.S."/>
            <person name="Martin F."/>
        </authorList>
    </citation>
    <scope>NUCLEOTIDE SEQUENCE [LARGE SCALE GENOMIC DNA]</scope>
    <source>
        <strain evidence="4">FD-334 SS-4</strain>
    </source>
</reference>
<protein>
    <recommendedName>
        <fullName evidence="2">BCAS3 WD40 domain-containing protein</fullName>
    </recommendedName>
</protein>
<keyword evidence="4" id="KW-1185">Reference proteome</keyword>
<dbReference type="Proteomes" id="UP000054270">
    <property type="component" value="Unassembled WGS sequence"/>
</dbReference>
<feature type="compositionally biased region" description="Basic residues" evidence="1">
    <location>
        <begin position="1"/>
        <end position="15"/>
    </location>
</feature>
<evidence type="ECO:0000256" key="1">
    <source>
        <dbReference type="SAM" id="MobiDB-lite"/>
    </source>
</evidence>